<feature type="chain" id="PRO_5015065623" description="Aminoacyl-transfer RNA synthetases class-II family profile domain-containing protein" evidence="2">
    <location>
        <begin position="25"/>
        <end position="727"/>
    </location>
</feature>
<organism evidence="4 5">
    <name type="scientific">Pleomorphomonas diazotrophica</name>
    <dbReference type="NCBI Taxonomy" id="1166257"/>
    <lineage>
        <taxon>Bacteria</taxon>
        <taxon>Pseudomonadati</taxon>
        <taxon>Pseudomonadota</taxon>
        <taxon>Alphaproteobacteria</taxon>
        <taxon>Hyphomicrobiales</taxon>
        <taxon>Pleomorphomonadaceae</taxon>
        <taxon>Pleomorphomonas</taxon>
    </lineage>
</organism>
<keyword evidence="2" id="KW-0732">Signal</keyword>
<dbReference type="AlphaFoldDB" id="A0A1I4QBT1"/>
<feature type="region of interest" description="Disordered" evidence="1">
    <location>
        <begin position="124"/>
        <end position="180"/>
    </location>
</feature>
<feature type="compositionally biased region" description="Basic and acidic residues" evidence="1">
    <location>
        <begin position="146"/>
        <end position="170"/>
    </location>
</feature>
<feature type="signal peptide" evidence="2">
    <location>
        <begin position="1"/>
        <end position="24"/>
    </location>
</feature>
<gene>
    <name evidence="4" type="ORF">CXZ10_05350</name>
</gene>
<proteinExistence type="predicted"/>
<protein>
    <recommendedName>
        <fullName evidence="3">Aminoacyl-transfer RNA synthetases class-II family profile domain-containing protein</fullName>
    </recommendedName>
</protein>
<dbReference type="EMBL" id="PJNW01000002">
    <property type="protein sequence ID" value="PKR90780.1"/>
    <property type="molecule type" value="Genomic_DNA"/>
</dbReference>
<keyword evidence="5" id="KW-1185">Reference proteome</keyword>
<sequence length="727" mass="77822">MKTSASLGVVAALAAFNCPSLAQAETPRETLVRQWLETAAFGLPVTIGGSNFDPATQTVTLSDVSIGELDDDLIAVHFDELSVEDPRLAPGDAFAAHAVRASNYKVDIHYDVAKWFPGLAALESGSSGKEPDKAASPAPKQKPAKKMQEESRSDNQTDDKTPSAPERDSETETTAPPVVDYSFSAETMLVERLVFPRPPKALPSDRPVYETVFSYAGWMTSVRADWAEVNEVRLETSGMSEGDFVTTYSLAYMSGMHDGRVERAGINSMEQKPKDETSPLKSVTIDSTYVIGTDFGKALEALDPAKYVGGVGDGRARTIYSQYGLNNIVLAFDGATASIGNIEANNVFLRQTNQPVIKQIMEALGDPKQIEADPITFISTVLPNYTQLMGVGLVRASKIEVKADDESFDFGVNSFDGNDISGNGIGAFTLRDITASSKDTSIKGSLSLLTLQDIRFGSLASLLDLGKSASEGNQPSGEAMREALVNGGTSFGFIELSTLSVESPLGSVGLSSLALTSGDYMGTLPQRSDFTFTSLSLPVALLMDETVVSELTGMGYETLDVSGGLTVSWDAEKGDLHLEDLTLKAADMGAVSSDFHLDGLPLSLIEKPEEIEARMKEANLVSASVTYGNGGIVEKAFEAQAKKNGQDGDKLRENIAGALPLMLSFLEDPKLQAKFEKPIADFIKDPKSITLTMAPDKPVPFAELEKVNTDKPNDLIRLLNVGVIANQ</sequence>
<name>A0A1I4QBT1_9HYPH</name>
<evidence type="ECO:0000313" key="5">
    <source>
        <dbReference type="Proteomes" id="UP000233491"/>
    </source>
</evidence>
<evidence type="ECO:0000259" key="3">
    <source>
        <dbReference type="PROSITE" id="PS50862"/>
    </source>
</evidence>
<evidence type="ECO:0000256" key="2">
    <source>
        <dbReference type="SAM" id="SignalP"/>
    </source>
</evidence>
<comment type="caution">
    <text evidence="4">The sequence shown here is derived from an EMBL/GenBank/DDBJ whole genome shotgun (WGS) entry which is preliminary data.</text>
</comment>
<accession>A0A1I4QBT1</accession>
<dbReference type="RefSeq" id="WP_101288043.1">
    <property type="nucleotide sequence ID" value="NZ_FOUQ01000001.1"/>
</dbReference>
<dbReference type="PROSITE" id="PS50862">
    <property type="entry name" value="AA_TRNA_LIGASE_II"/>
    <property type="match status" value="1"/>
</dbReference>
<dbReference type="InterPro" id="IPR006195">
    <property type="entry name" value="aa-tRNA-synth_II"/>
</dbReference>
<feature type="domain" description="Aminoacyl-transfer RNA synthetases class-II family profile" evidence="3">
    <location>
        <begin position="1"/>
        <end position="203"/>
    </location>
</feature>
<reference evidence="4 5" key="1">
    <citation type="submission" date="2017-12" db="EMBL/GenBank/DDBJ databases">
        <title>Anaerobic carbon monoxide metabolism by Pleomorphomonas carboxyditropha sp. nov., a new mesophilic hydrogenogenic carboxidotroph.</title>
        <authorList>
            <person name="Esquivel-Elizondo S."/>
            <person name="Krajmalnik-Brown R."/>
        </authorList>
    </citation>
    <scope>NUCLEOTIDE SEQUENCE [LARGE SCALE GENOMIC DNA]</scope>
    <source>
        <strain evidence="4 5">R5-392</strain>
    </source>
</reference>
<evidence type="ECO:0000256" key="1">
    <source>
        <dbReference type="SAM" id="MobiDB-lite"/>
    </source>
</evidence>
<dbReference type="Proteomes" id="UP000233491">
    <property type="component" value="Unassembled WGS sequence"/>
</dbReference>
<dbReference type="OrthoDB" id="8416542at2"/>
<evidence type="ECO:0000313" key="4">
    <source>
        <dbReference type="EMBL" id="PKR90780.1"/>
    </source>
</evidence>